<dbReference type="AlphaFoldDB" id="A0A6A6L823"/>
<reference evidence="2 3" key="1">
    <citation type="journal article" date="2020" name="Mol. Plant">
        <title>The Chromosome-Based Rubber Tree Genome Provides New Insights into Spurge Genome Evolution and Rubber Biosynthesis.</title>
        <authorList>
            <person name="Liu J."/>
            <person name="Shi C."/>
            <person name="Shi C.C."/>
            <person name="Li W."/>
            <person name="Zhang Q.J."/>
            <person name="Zhang Y."/>
            <person name="Li K."/>
            <person name="Lu H.F."/>
            <person name="Shi C."/>
            <person name="Zhu S.T."/>
            <person name="Xiao Z.Y."/>
            <person name="Nan H."/>
            <person name="Yue Y."/>
            <person name="Zhu X.G."/>
            <person name="Wu Y."/>
            <person name="Hong X.N."/>
            <person name="Fan G.Y."/>
            <person name="Tong Y."/>
            <person name="Zhang D."/>
            <person name="Mao C.L."/>
            <person name="Liu Y.L."/>
            <person name="Hao S.J."/>
            <person name="Liu W.Q."/>
            <person name="Lv M.Q."/>
            <person name="Zhang H.B."/>
            <person name="Liu Y."/>
            <person name="Hu-Tang G.R."/>
            <person name="Wang J.P."/>
            <person name="Wang J.H."/>
            <person name="Sun Y.H."/>
            <person name="Ni S.B."/>
            <person name="Chen W.B."/>
            <person name="Zhang X.C."/>
            <person name="Jiao Y.N."/>
            <person name="Eichler E.E."/>
            <person name="Li G.H."/>
            <person name="Liu X."/>
            <person name="Gao L.Z."/>
        </authorList>
    </citation>
    <scope>NUCLEOTIDE SEQUENCE [LARGE SCALE GENOMIC DNA]</scope>
    <source>
        <strain evidence="3">cv. GT1</strain>
        <tissue evidence="2">Leaf</tissue>
    </source>
</reference>
<evidence type="ECO:0000313" key="3">
    <source>
        <dbReference type="Proteomes" id="UP000467840"/>
    </source>
</evidence>
<evidence type="ECO:0000313" key="2">
    <source>
        <dbReference type="EMBL" id="KAF2297592.1"/>
    </source>
</evidence>
<protein>
    <submittedName>
        <fullName evidence="2">Uncharacterized protein</fullName>
    </submittedName>
</protein>
<accession>A0A6A6L823</accession>
<keyword evidence="1" id="KW-1133">Transmembrane helix</keyword>
<keyword evidence="1" id="KW-0472">Membrane</keyword>
<proteinExistence type="predicted"/>
<dbReference type="EMBL" id="JAAGAX010000011">
    <property type="protein sequence ID" value="KAF2297592.1"/>
    <property type="molecule type" value="Genomic_DNA"/>
</dbReference>
<feature type="transmembrane region" description="Helical" evidence="1">
    <location>
        <begin position="51"/>
        <end position="71"/>
    </location>
</feature>
<evidence type="ECO:0000256" key="1">
    <source>
        <dbReference type="SAM" id="Phobius"/>
    </source>
</evidence>
<organism evidence="2 3">
    <name type="scientific">Hevea brasiliensis</name>
    <name type="common">Para rubber tree</name>
    <name type="synonym">Siphonia brasiliensis</name>
    <dbReference type="NCBI Taxonomy" id="3981"/>
    <lineage>
        <taxon>Eukaryota</taxon>
        <taxon>Viridiplantae</taxon>
        <taxon>Streptophyta</taxon>
        <taxon>Embryophyta</taxon>
        <taxon>Tracheophyta</taxon>
        <taxon>Spermatophyta</taxon>
        <taxon>Magnoliopsida</taxon>
        <taxon>eudicotyledons</taxon>
        <taxon>Gunneridae</taxon>
        <taxon>Pentapetalae</taxon>
        <taxon>rosids</taxon>
        <taxon>fabids</taxon>
        <taxon>Malpighiales</taxon>
        <taxon>Euphorbiaceae</taxon>
        <taxon>Crotonoideae</taxon>
        <taxon>Micrandreae</taxon>
        <taxon>Hevea</taxon>
    </lineage>
</organism>
<name>A0A6A6L823_HEVBR</name>
<gene>
    <name evidence="2" type="ORF">GH714_000091</name>
</gene>
<keyword evidence="1" id="KW-0812">Transmembrane</keyword>
<keyword evidence="3" id="KW-1185">Reference proteome</keyword>
<comment type="caution">
    <text evidence="2">The sequence shown here is derived from an EMBL/GenBank/DDBJ whole genome shotgun (WGS) entry which is preliminary data.</text>
</comment>
<sequence length="116" mass="12917">MMEDDASNNEKIDFGFLDWLTEVDHFFEYAKISKERKVSLGEGVLKVFAEEAMVCSLVWFSGFLGLVFMLADKLVGCSLKDASCAWYLVSEGARRGKGTPLSVAKRTSFAVAILYL</sequence>
<dbReference type="Proteomes" id="UP000467840">
    <property type="component" value="Chromosome 1"/>
</dbReference>